<dbReference type="AlphaFoldDB" id="A0A9W6ZJA6"/>
<sequence length="86" mass="9918">MVKAADTFTSKDPTSPFHISNPDANLITGFHTPPHNSIDHLHLHIIDGSKYIPGWKNYVKFPTRISVPWYMPLEGVFKMMQRREGR</sequence>
<dbReference type="Gene3D" id="3.30.428.10">
    <property type="entry name" value="HIT-like"/>
    <property type="match status" value="1"/>
</dbReference>
<dbReference type="Pfam" id="PF11969">
    <property type="entry name" value="DcpS_C"/>
    <property type="match status" value="1"/>
</dbReference>
<dbReference type="OrthoDB" id="1915375at2759"/>
<evidence type="ECO:0000313" key="2">
    <source>
        <dbReference type="Proteomes" id="UP001165082"/>
    </source>
</evidence>
<reference evidence="1" key="1">
    <citation type="submission" date="2022-07" db="EMBL/GenBank/DDBJ databases">
        <title>Genome analysis of Parmales, a sister group of diatoms, reveals the evolutionary specialization of diatoms from phago-mixotrophs to photoautotrophs.</title>
        <authorList>
            <person name="Ban H."/>
            <person name="Sato S."/>
            <person name="Yoshikawa S."/>
            <person name="Kazumasa Y."/>
            <person name="Nakamura Y."/>
            <person name="Ichinomiya M."/>
            <person name="Saitoh K."/>
            <person name="Sato N."/>
            <person name="Blanc-Mathieu R."/>
            <person name="Endo H."/>
            <person name="Kuwata A."/>
            <person name="Ogata H."/>
        </authorList>
    </citation>
    <scope>NUCLEOTIDE SEQUENCE</scope>
</reference>
<organism evidence="1 2">
    <name type="scientific">Triparma retinervis</name>
    <dbReference type="NCBI Taxonomy" id="2557542"/>
    <lineage>
        <taxon>Eukaryota</taxon>
        <taxon>Sar</taxon>
        <taxon>Stramenopiles</taxon>
        <taxon>Ochrophyta</taxon>
        <taxon>Bolidophyceae</taxon>
        <taxon>Parmales</taxon>
        <taxon>Triparmaceae</taxon>
        <taxon>Triparma</taxon>
    </lineage>
</organism>
<name>A0A9W6ZJA6_9STRA</name>
<evidence type="ECO:0000313" key="1">
    <source>
        <dbReference type="EMBL" id="GMH52342.1"/>
    </source>
</evidence>
<dbReference type="EMBL" id="BRXZ01000735">
    <property type="protein sequence ID" value="GMH52342.1"/>
    <property type="molecule type" value="Genomic_DNA"/>
</dbReference>
<keyword evidence="2" id="KW-1185">Reference proteome</keyword>
<accession>A0A9W6ZJA6</accession>
<dbReference type="SUPFAM" id="SSF54197">
    <property type="entry name" value="HIT-like"/>
    <property type="match status" value="1"/>
</dbReference>
<dbReference type="InterPro" id="IPR036265">
    <property type="entry name" value="HIT-like_sf"/>
</dbReference>
<protein>
    <recommendedName>
        <fullName evidence="3">HIT domain-containing protein</fullName>
    </recommendedName>
</protein>
<dbReference type="Proteomes" id="UP001165082">
    <property type="component" value="Unassembled WGS sequence"/>
</dbReference>
<proteinExistence type="predicted"/>
<gene>
    <name evidence="1" type="ORF">TrRE_jg6401</name>
</gene>
<evidence type="ECO:0008006" key="3">
    <source>
        <dbReference type="Google" id="ProtNLM"/>
    </source>
</evidence>
<comment type="caution">
    <text evidence="1">The sequence shown here is derived from an EMBL/GenBank/DDBJ whole genome shotgun (WGS) entry which is preliminary data.</text>
</comment>